<dbReference type="EMBL" id="JANFPI010000004">
    <property type="protein sequence ID" value="MCX8998314.1"/>
    <property type="molecule type" value="Genomic_DNA"/>
</dbReference>
<dbReference type="SUPFAM" id="SSF46785">
    <property type="entry name" value="Winged helix' DNA-binding domain"/>
    <property type="match status" value="1"/>
</dbReference>
<dbReference type="InterPro" id="IPR011711">
    <property type="entry name" value="GntR_C"/>
</dbReference>
<evidence type="ECO:0000259" key="4">
    <source>
        <dbReference type="PROSITE" id="PS50949"/>
    </source>
</evidence>
<sequence length="258" mass="27607">MVGPNEAAPSLAGEIEAMIAERGLAPGARLPAERALAGELGVSRSRLREAIQQLVSRGVVVSRRGGGTYVCEPGAAFPFERALQPLGALIRTDSGYWRDVMEIRKSLETDAAYYAALRADAADRARLRAALEAVSGPGADDPAAQAQADAAFHMAIAGASHNAVLRQVMAGLFELMRVSIAESLKQLFRLPRTAEELERQHRRIVEAILAREPDKARAAAAGHLAFVEDCLGRIDEAAARDRRAATARHVILQEEAGS</sequence>
<dbReference type="SMART" id="SM00895">
    <property type="entry name" value="FCD"/>
    <property type="match status" value="1"/>
</dbReference>
<dbReference type="SUPFAM" id="SSF48008">
    <property type="entry name" value="GntR ligand-binding domain-like"/>
    <property type="match status" value="1"/>
</dbReference>
<dbReference type="InterPro" id="IPR036390">
    <property type="entry name" value="WH_DNA-bd_sf"/>
</dbReference>
<keyword evidence="2" id="KW-0238">DNA-binding</keyword>
<dbReference type="PRINTS" id="PR00035">
    <property type="entry name" value="HTHGNTR"/>
</dbReference>
<reference evidence="5" key="1">
    <citation type="submission" date="2022-07" db="EMBL/GenBank/DDBJ databases">
        <title>Ectorhizobium quercum gen.nov., sp. nov.</title>
        <authorList>
            <person name="Ma T."/>
            <person name="Li Y."/>
        </authorList>
    </citation>
    <scope>NUCLEOTIDE SEQUENCE</scope>
    <source>
        <strain evidence="5">BDR2-2</strain>
    </source>
</reference>
<evidence type="ECO:0000256" key="2">
    <source>
        <dbReference type="ARBA" id="ARBA00023125"/>
    </source>
</evidence>
<dbReference type="CDD" id="cd07377">
    <property type="entry name" value="WHTH_GntR"/>
    <property type="match status" value="1"/>
</dbReference>
<evidence type="ECO:0000256" key="1">
    <source>
        <dbReference type="ARBA" id="ARBA00023015"/>
    </source>
</evidence>
<accession>A0AAE3N0F5</accession>
<dbReference type="InterPro" id="IPR008920">
    <property type="entry name" value="TF_FadR/GntR_C"/>
</dbReference>
<gene>
    <name evidence="5" type="ORF">NOF55_14465</name>
</gene>
<evidence type="ECO:0000256" key="3">
    <source>
        <dbReference type="ARBA" id="ARBA00023163"/>
    </source>
</evidence>
<proteinExistence type="predicted"/>
<evidence type="ECO:0000313" key="5">
    <source>
        <dbReference type="EMBL" id="MCX8998314.1"/>
    </source>
</evidence>
<name>A0AAE3N0F5_9HYPH</name>
<protein>
    <submittedName>
        <fullName evidence="5">FCD domain-containing protein</fullName>
    </submittedName>
</protein>
<keyword evidence="1" id="KW-0805">Transcription regulation</keyword>
<dbReference type="AlphaFoldDB" id="A0AAE3N0F5"/>
<dbReference type="Gene3D" id="1.20.120.530">
    <property type="entry name" value="GntR ligand-binding domain-like"/>
    <property type="match status" value="1"/>
</dbReference>
<organism evidence="5 6">
    <name type="scientific">Ectorhizobium quercum</name>
    <dbReference type="NCBI Taxonomy" id="2965071"/>
    <lineage>
        <taxon>Bacteria</taxon>
        <taxon>Pseudomonadati</taxon>
        <taxon>Pseudomonadota</taxon>
        <taxon>Alphaproteobacteria</taxon>
        <taxon>Hyphomicrobiales</taxon>
        <taxon>Rhizobiaceae</taxon>
        <taxon>Ectorhizobium</taxon>
    </lineage>
</organism>
<comment type="caution">
    <text evidence="5">The sequence shown here is derived from an EMBL/GenBank/DDBJ whole genome shotgun (WGS) entry which is preliminary data.</text>
</comment>
<dbReference type="GO" id="GO:0003700">
    <property type="term" value="F:DNA-binding transcription factor activity"/>
    <property type="evidence" value="ECO:0007669"/>
    <property type="project" value="InterPro"/>
</dbReference>
<dbReference type="GO" id="GO:0003677">
    <property type="term" value="F:DNA binding"/>
    <property type="evidence" value="ECO:0007669"/>
    <property type="project" value="UniProtKB-KW"/>
</dbReference>
<dbReference type="Pfam" id="PF00392">
    <property type="entry name" value="GntR"/>
    <property type="match status" value="1"/>
</dbReference>
<dbReference type="PANTHER" id="PTHR43537:SF18">
    <property type="entry name" value="L-LACTATE DEHYDROGENASE OPERON REGULATORY PROTEIN-RELATED"/>
    <property type="match status" value="1"/>
</dbReference>
<dbReference type="InterPro" id="IPR036388">
    <property type="entry name" value="WH-like_DNA-bd_sf"/>
</dbReference>
<dbReference type="SMART" id="SM00345">
    <property type="entry name" value="HTH_GNTR"/>
    <property type="match status" value="1"/>
</dbReference>
<keyword evidence="6" id="KW-1185">Reference proteome</keyword>
<dbReference type="InterPro" id="IPR000524">
    <property type="entry name" value="Tscrpt_reg_HTH_GntR"/>
</dbReference>
<dbReference type="RefSeq" id="WP_306412093.1">
    <property type="nucleotide sequence ID" value="NZ_JANFPI010000004.1"/>
</dbReference>
<keyword evidence="3" id="KW-0804">Transcription</keyword>
<dbReference type="PROSITE" id="PS50949">
    <property type="entry name" value="HTH_GNTR"/>
    <property type="match status" value="1"/>
</dbReference>
<feature type="domain" description="HTH gntR-type" evidence="4">
    <location>
        <begin position="5"/>
        <end position="73"/>
    </location>
</feature>
<dbReference type="Pfam" id="PF07729">
    <property type="entry name" value="FCD"/>
    <property type="match status" value="1"/>
</dbReference>
<dbReference type="PANTHER" id="PTHR43537">
    <property type="entry name" value="TRANSCRIPTIONAL REGULATOR, GNTR FAMILY"/>
    <property type="match status" value="1"/>
</dbReference>
<evidence type="ECO:0000313" key="6">
    <source>
        <dbReference type="Proteomes" id="UP001208771"/>
    </source>
</evidence>
<dbReference type="Gene3D" id="1.10.10.10">
    <property type="entry name" value="Winged helix-like DNA-binding domain superfamily/Winged helix DNA-binding domain"/>
    <property type="match status" value="1"/>
</dbReference>
<dbReference type="Proteomes" id="UP001208771">
    <property type="component" value="Unassembled WGS sequence"/>
</dbReference>